<dbReference type="CDD" id="cd00672">
    <property type="entry name" value="CysRS_core"/>
    <property type="match status" value="1"/>
</dbReference>
<dbReference type="InterPro" id="IPR032678">
    <property type="entry name" value="tRNA-synt_1_cat_dom"/>
</dbReference>
<sequence>MRELHLHNTLTRSRELFHPDDPDNVRLYVCGPTVYDFAHIGNARPVVVFDVLFRLLRHLYGAEHVTYARNITDVDDKIIAAAKERGVAIETVTESTTEAFHADMAALGALPPSIEPRATGHIAQMIAMIERLIEQGHAYEAEGHVLFAVGTMADYGALSRRDREELIAGARVEVAPYKRDPADFILWKPAAAEEPGWDSPWGRGRPGWHIECSAMSAAHLGETFDIHGGGLDLIFPHHENEIAQSRCAHGTPHMARLWMHNGYVVVGGEKMSKSLGNFLTVRQLLEEGVLGEAIRLALLSGHYRQPLDITREKLAEGRAQLDGLYGALRGLPLDDTAEPPEGLIDALCDDLNTPLALAKLHEAAHAVNKASGDEKAQAAAVLRAGGALLGFLQQDPEAWFQAGEDDAAAIEAAIADRQAARKARDFAEADRIRDALAAQGILLEDGPHGTTWRRA</sequence>
<dbReference type="Pfam" id="PF23493">
    <property type="entry name" value="CysS_C"/>
    <property type="match status" value="1"/>
</dbReference>
<feature type="short sequence motif" description="'KMSKS' region" evidence="12">
    <location>
        <begin position="270"/>
        <end position="274"/>
    </location>
</feature>
<dbReference type="SMART" id="SM00840">
    <property type="entry name" value="DALR_2"/>
    <property type="match status" value="1"/>
</dbReference>
<dbReference type="InterPro" id="IPR009080">
    <property type="entry name" value="tRNAsynth_Ia_anticodon-bd"/>
</dbReference>
<dbReference type="SUPFAM" id="SSF47323">
    <property type="entry name" value="Anticodon-binding domain of a subclass of class I aminoacyl-tRNA synthetases"/>
    <property type="match status" value="1"/>
</dbReference>
<keyword evidence="10 12" id="KW-0648">Protein biosynthesis</keyword>
<feature type="domain" description="Cysteinyl-tRNA synthetase class Ia DALR" evidence="13">
    <location>
        <begin position="342"/>
        <end position="400"/>
    </location>
</feature>
<keyword evidence="6 12" id="KW-0479">Metal-binding</keyword>
<dbReference type="HAMAP" id="MF_00041">
    <property type="entry name" value="Cys_tRNA_synth"/>
    <property type="match status" value="1"/>
</dbReference>
<feature type="binding site" evidence="12">
    <location>
        <position position="273"/>
    </location>
    <ligand>
        <name>ATP</name>
        <dbReference type="ChEBI" id="CHEBI:30616"/>
    </ligand>
</feature>
<evidence type="ECO:0000256" key="8">
    <source>
        <dbReference type="ARBA" id="ARBA00022833"/>
    </source>
</evidence>
<dbReference type="PRINTS" id="PR00983">
    <property type="entry name" value="TRNASYNTHCYS"/>
</dbReference>
<reference evidence="14 15" key="1">
    <citation type="submission" date="2023-03" db="EMBL/GenBank/DDBJ databases">
        <title>Fodinicurvata sp. CAU 1616 isolated from sea sendiment.</title>
        <authorList>
            <person name="Kim W."/>
        </authorList>
    </citation>
    <scope>NUCLEOTIDE SEQUENCE [LARGE SCALE GENOMIC DNA]</scope>
    <source>
        <strain evidence="14 15">CAU 1616</strain>
    </source>
</reference>
<keyword evidence="8 12" id="KW-0862">Zinc</keyword>
<evidence type="ECO:0000313" key="15">
    <source>
        <dbReference type="Proteomes" id="UP001215503"/>
    </source>
</evidence>
<comment type="subcellular location">
    <subcellularLocation>
        <location evidence="1 12">Cytoplasm</location>
    </subcellularLocation>
</comment>
<dbReference type="Pfam" id="PF01406">
    <property type="entry name" value="tRNA-synt_1e"/>
    <property type="match status" value="1"/>
</dbReference>
<comment type="catalytic activity">
    <reaction evidence="12">
        <text>tRNA(Cys) + L-cysteine + ATP = L-cysteinyl-tRNA(Cys) + AMP + diphosphate</text>
        <dbReference type="Rhea" id="RHEA:17773"/>
        <dbReference type="Rhea" id="RHEA-COMP:9661"/>
        <dbReference type="Rhea" id="RHEA-COMP:9679"/>
        <dbReference type="ChEBI" id="CHEBI:30616"/>
        <dbReference type="ChEBI" id="CHEBI:33019"/>
        <dbReference type="ChEBI" id="CHEBI:35235"/>
        <dbReference type="ChEBI" id="CHEBI:78442"/>
        <dbReference type="ChEBI" id="CHEBI:78517"/>
        <dbReference type="ChEBI" id="CHEBI:456215"/>
        <dbReference type="EC" id="6.1.1.16"/>
    </reaction>
</comment>
<organism evidence="14 15">
    <name type="scientific">Aquibaculum arenosum</name>
    <dbReference type="NCBI Taxonomy" id="3032591"/>
    <lineage>
        <taxon>Bacteria</taxon>
        <taxon>Pseudomonadati</taxon>
        <taxon>Pseudomonadota</taxon>
        <taxon>Alphaproteobacteria</taxon>
        <taxon>Rhodospirillales</taxon>
        <taxon>Rhodovibrionaceae</taxon>
        <taxon>Aquibaculum</taxon>
    </lineage>
</organism>
<evidence type="ECO:0000256" key="1">
    <source>
        <dbReference type="ARBA" id="ARBA00004496"/>
    </source>
</evidence>
<dbReference type="CDD" id="cd07963">
    <property type="entry name" value="Anticodon_Ia_Cys"/>
    <property type="match status" value="1"/>
</dbReference>
<feature type="short sequence motif" description="'HIGH' region" evidence="12">
    <location>
        <begin position="32"/>
        <end position="42"/>
    </location>
</feature>
<evidence type="ECO:0000256" key="7">
    <source>
        <dbReference type="ARBA" id="ARBA00022741"/>
    </source>
</evidence>
<evidence type="ECO:0000256" key="6">
    <source>
        <dbReference type="ARBA" id="ARBA00022723"/>
    </source>
</evidence>
<gene>
    <name evidence="12 14" type="primary">cysS</name>
    <name evidence="14" type="ORF">P2G67_09775</name>
</gene>
<evidence type="ECO:0000313" key="14">
    <source>
        <dbReference type="EMBL" id="MDF2096263.1"/>
    </source>
</evidence>
<dbReference type="InterPro" id="IPR056411">
    <property type="entry name" value="CysS_C"/>
</dbReference>
<evidence type="ECO:0000256" key="9">
    <source>
        <dbReference type="ARBA" id="ARBA00022840"/>
    </source>
</evidence>
<accession>A0ABT5YMW2</accession>
<dbReference type="EC" id="6.1.1.16" evidence="12"/>
<dbReference type="EMBL" id="JARHUD010000005">
    <property type="protein sequence ID" value="MDF2096263.1"/>
    <property type="molecule type" value="Genomic_DNA"/>
</dbReference>
<evidence type="ECO:0000256" key="2">
    <source>
        <dbReference type="ARBA" id="ARBA00005594"/>
    </source>
</evidence>
<dbReference type="Proteomes" id="UP001215503">
    <property type="component" value="Unassembled WGS sequence"/>
</dbReference>
<dbReference type="SUPFAM" id="SSF52374">
    <property type="entry name" value="Nucleotidylyl transferase"/>
    <property type="match status" value="1"/>
</dbReference>
<keyword evidence="15" id="KW-1185">Reference proteome</keyword>
<feature type="binding site" evidence="12">
    <location>
        <position position="30"/>
    </location>
    <ligand>
        <name>Zn(2+)</name>
        <dbReference type="ChEBI" id="CHEBI:29105"/>
    </ligand>
</feature>
<dbReference type="PANTHER" id="PTHR10890:SF3">
    <property type="entry name" value="CYSTEINE--TRNA LIGASE, CYTOPLASMIC"/>
    <property type="match status" value="1"/>
</dbReference>
<evidence type="ECO:0000256" key="10">
    <source>
        <dbReference type="ARBA" id="ARBA00022917"/>
    </source>
</evidence>
<feature type="binding site" evidence="12">
    <location>
        <position position="237"/>
    </location>
    <ligand>
        <name>Zn(2+)</name>
        <dbReference type="ChEBI" id="CHEBI:29105"/>
    </ligand>
</feature>
<keyword evidence="7 12" id="KW-0547">Nucleotide-binding</keyword>
<dbReference type="InterPro" id="IPR015803">
    <property type="entry name" value="Cys-tRNA-ligase"/>
</dbReference>
<comment type="cofactor">
    <cofactor evidence="12">
        <name>Zn(2+)</name>
        <dbReference type="ChEBI" id="CHEBI:29105"/>
    </cofactor>
    <text evidence="12">Binds 1 zinc ion per subunit.</text>
</comment>
<dbReference type="InterPro" id="IPR015273">
    <property type="entry name" value="Cys-tRNA-synt_Ia_DALR"/>
</dbReference>
<dbReference type="NCBIfam" id="TIGR00435">
    <property type="entry name" value="cysS"/>
    <property type="match status" value="1"/>
</dbReference>
<evidence type="ECO:0000256" key="4">
    <source>
        <dbReference type="ARBA" id="ARBA00022490"/>
    </source>
</evidence>
<evidence type="ECO:0000256" key="12">
    <source>
        <dbReference type="HAMAP-Rule" id="MF_00041"/>
    </source>
</evidence>
<keyword evidence="4 12" id="KW-0963">Cytoplasm</keyword>
<comment type="caution">
    <text evidence="14">The sequence shown here is derived from an EMBL/GenBank/DDBJ whole genome shotgun (WGS) entry which is preliminary data.</text>
</comment>
<keyword evidence="11 12" id="KW-0030">Aminoacyl-tRNA synthetase</keyword>
<evidence type="ECO:0000256" key="3">
    <source>
        <dbReference type="ARBA" id="ARBA00011245"/>
    </source>
</evidence>
<evidence type="ECO:0000256" key="11">
    <source>
        <dbReference type="ARBA" id="ARBA00023146"/>
    </source>
</evidence>
<dbReference type="Gene3D" id="3.40.50.620">
    <property type="entry name" value="HUPs"/>
    <property type="match status" value="1"/>
</dbReference>
<dbReference type="InterPro" id="IPR014729">
    <property type="entry name" value="Rossmann-like_a/b/a_fold"/>
</dbReference>
<comment type="similarity">
    <text evidence="2 12">Belongs to the class-I aminoacyl-tRNA synthetase family.</text>
</comment>
<dbReference type="InterPro" id="IPR024909">
    <property type="entry name" value="Cys-tRNA/MSH_ligase"/>
</dbReference>
<dbReference type="GO" id="GO:0004817">
    <property type="term" value="F:cysteine-tRNA ligase activity"/>
    <property type="evidence" value="ECO:0007669"/>
    <property type="project" value="UniProtKB-EC"/>
</dbReference>
<dbReference type="PANTHER" id="PTHR10890">
    <property type="entry name" value="CYSTEINYL-TRNA SYNTHETASE"/>
    <property type="match status" value="1"/>
</dbReference>
<evidence type="ECO:0000256" key="5">
    <source>
        <dbReference type="ARBA" id="ARBA00022598"/>
    </source>
</evidence>
<dbReference type="Gene3D" id="1.20.120.1910">
    <property type="entry name" value="Cysteine-tRNA ligase, C-terminal anti-codon recognition domain"/>
    <property type="match status" value="1"/>
</dbReference>
<feature type="binding site" evidence="12">
    <location>
        <position position="241"/>
    </location>
    <ligand>
        <name>Zn(2+)</name>
        <dbReference type="ChEBI" id="CHEBI:29105"/>
    </ligand>
</feature>
<feature type="binding site" evidence="12">
    <location>
        <position position="212"/>
    </location>
    <ligand>
        <name>Zn(2+)</name>
        <dbReference type="ChEBI" id="CHEBI:29105"/>
    </ligand>
</feature>
<dbReference type="Pfam" id="PF09190">
    <property type="entry name" value="DALR_2"/>
    <property type="match status" value="1"/>
</dbReference>
<keyword evidence="9 12" id="KW-0067">ATP-binding</keyword>
<dbReference type="RefSeq" id="WP_275822504.1">
    <property type="nucleotide sequence ID" value="NZ_JARHUD010000005.1"/>
</dbReference>
<comment type="subunit">
    <text evidence="3 12">Monomer.</text>
</comment>
<keyword evidence="5 12" id="KW-0436">Ligase</keyword>
<protein>
    <recommendedName>
        <fullName evidence="12">Cysteine--tRNA ligase</fullName>
        <ecNumber evidence="12">6.1.1.16</ecNumber>
    </recommendedName>
    <alternativeName>
        <fullName evidence="12">Cysteinyl-tRNA synthetase</fullName>
        <shortName evidence="12">CysRS</shortName>
    </alternativeName>
</protein>
<proteinExistence type="inferred from homology"/>
<name>A0ABT5YMW2_9PROT</name>
<evidence type="ECO:0000259" key="13">
    <source>
        <dbReference type="SMART" id="SM00840"/>
    </source>
</evidence>